<gene>
    <name evidence="4" type="ORF">CYMTET_14954</name>
</gene>
<dbReference type="Gene3D" id="1.25.40.20">
    <property type="entry name" value="Ankyrin repeat-containing domain"/>
    <property type="match status" value="1"/>
</dbReference>
<dbReference type="PANTHER" id="PTHR28634:SF1">
    <property type="entry name" value="ZINC FINGER B-BOX DOMAIN-CONTAINING PROTEIN 1"/>
    <property type="match status" value="1"/>
</dbReference>
<evidence type="ECO:0000313" key="5">
    <source>
        <dbReference type="Proteomes" id="UP001190700"/>
    </source>
</evidence>
<proteinExistence type="predicted"/>
<feature type="region of interest" description="Disordered" evidence="3">
    <location>
        <begin position="405"/>
        <end position="424"/>
    </location>
</feature>
<accession>A0AAE0GFH9</accession>
<dbReference type="SUPFAM" id="SSF48403">
    <property type="entry name" value="Ankyrin repeat"/>
    <property type="match status" value="1"/>
</dbReference>
<dbReference type="Pfam" id="PF00023">
    <property type="entry name" value="Ank"/>
    <property type="match status" value="1"/>
</dbReference>
<dbReference type="PROSITE" id="PS50088">
    <property type="entry name" value="ANK_REPEAT"/>
    <property type="match status" value="1"/>
</dbReference>
<protein>
    <submittedName>
        <fullName evidence="4">Uncharacterized protein</fullName>
    </submittedName>
</protein>
<dbReference type="Proteomes" id="UP001190700">
    <property type="component" value="Unassembled WGS sequence"/>
</dbReference>
<evidence type="ECO:0000256" key="1">
    <source>
        <dbReference type="PROSITE-ProRule" id="PRU00023"/>
    </source>
</evidence>
<feature type="region of interest" description="Disordered" evidence="3">
    <location>
        <begin position="253"/>
        <end position="288"/>
    </location>
</feature>
<evidence type="ECO:0000256" key="2">
    <source>
        <dbReference type="SAM" id="Coils"/>
    </source>
</evidence>
<feature type="region of interest" description="Disordered" evidence="3">
    <location>
        <begin position="67"/>
        <end position="112"/>
    </location>
</feature>
<evidence type="ECO:0000256" key="3">
    <source>
        <dbReference type="SAM" id="MobiDB-lite"/>
    </source>
</evidence>
<evidence type="ECO:0000313" key="4">
    <source>
        <dbReference type="EMBL" id="KAK3277013.1"/>
    </source>
</evidence>
<feature type="compositionally biased region" description="Basic residues" evidence="3">
    <location>
        <begin position="549"/>
        <end position="558"/>
    </location>
</feature>
<dbReference type="InterPro" id="IPR002110">
    <property type="entry name" value="Ankyrin_rpt"/>
</dbReference>
<feature type="compositionally biased region" description="Basic and acidic residues" evidence="3">
    <location>
        <begin position="215"/>
        <end position="224"/>
    </location>
</feature>
<name>A0AAE0GFH9_9CHLO</name>
<keyword evidence="1" id="KW-0040">ANK repeat</keyword>
<dbReference type="EMBL" id="LGRX02006277">
    <property type="protein sequence ID" value="KAK3277013.1"/>
    <property type="molecule type" value="Genomic_DNA"/>
</dbReference>
<feature type="compositionally biased region" description="Basic and acidic residues" evidence="3">
    <location>
        <begin position="267"/>
        <end position="288"/>
    </location>
</feature>
<sequence length="709" mass="76504">MDNNLRRPLHVAAQCGNVEAAARLVEAGACVDVEDMQGGSPVHVAELFKHPPVAEYLKAAAAKQTGSAAVAPAKPPSKPSTPGVRGSSRGSSEEPKAQVSGETGAGGNATSGRASEMEYLRDVSSQQLKAARETISALEEELRSRESTSESATEEVSEKHVCYNCFKRFLNTAFQRGRQRFCSPECLEFEASKQPVTPPLMIRAETGSSAPDGGNKGDKEKPPDSSEVSSMKRLQASTASTLTASRSFLDSLEDSLDTSEEAVGPAREPKRPKSREMRRAAGARLERIADPGSDQRLQAARAAITVLEQELATQMDAEGASLEEGAASQPPRSCHFCFRLFTSLPVTRDEDSEGLVFCSTECCSHQTRMKGNALRAAKVCGKAQPAESHLARGPLAPLSVDLDDSAELEEPGSSSPSASVEPPDQLSPIKRACYTCYKLFFSDGVLDEISGRIYCSQSCLIRSSKGSTALAHQVKSQVQQMLTSTFPNSSQSTLPDISRKQKRIPVSMNLAASSNGGSLLNGQFDEEANAREFQEALQEFRGQPPRDGSRRRTPRRGSRSPTDSQASSMLPGIGKTRGHKADVLVVRGQEEGGLLDGRYDEEANALEFQEALKEWRGGDKGGETRVRAKEEAPTGGGGRACCYQCYKVFVPSSGYFCRDLQKEFCTSSCSQNCKSKTKKQCPTCWKFFFLSDGVCTGKQKWVCSAQCNS</sequence>
<dbReference type="PROSITE" id="PS50297">
    <property type="entry name" value="ANK_REP_REGION"/>
    <property type="match status" value="1"/>
</dbReference>
<dbReference type="InterPro" id="IPR037688">
    <property type="entry name" value="ZBBX"/>
</dbReference>
<feature type="repeat" description="ANK" evidence="1">
    <location>
        <begin position="4"/>
        <end position="36"/>
    </location>
</feature>
<dbReference type="AlphaFoldDB" id="A0AAE0GFH9"/>
<comment type="caution">
    <text evidence="4">The sequence shown here is derived from an EMBL/GenBank/DDBJ whole genome shotgun (WGS) entry which is preliminary data.</text>
</comment>
<feature type="region of interest" description="Disordered" evidence="3">
    <location>
        <begin position="538"/>
        <end position="577"/>
    </location>
</feature>
<organism evidence="4 5">
    <name type="scientific">Cymbomonas tetramitiformis</name>
    <dbReference type="NCBI Taxonomy" id="36881"/>
    <lineage>
        <taxon>Eukaryota</taxon>
        <taxon>Viridiplantae</taxon>
        <taxon>Chlorophyta</taxon>
        <taxon>Pyramimonadophyceae</taxon>
        <taxon>Pyramimonadales</taxon>
        <taxon>Pyramimonadaceae</taxon>
        <taxon>Cymbomonas</taxon>
    </lineage>
</organism>
<dbReference type="InterPro" id="IPR036770">
    <property type="entry name" value="Ankyrin_rpt-contain_sf"/>
</dbReference>
<reference evidence="4 5" key="1">
    <citation type="journal article" date="2015" name="Genome Biol. Evol.">
        <title>Comparative Genomics of a Bacterivorous Green Alga Reveals Evolutionary Causalities and Consequences of Phago-Mixotrophic Mode of Nutrition.</title>
        <authorList>
            <person name="Burns J.A."/>
            <person name="Paasch A."/>
            <person name="Narechania A."/>
            <person name="Kim E."/>
        </authorList>
    </citation>
    <scope>NUCLEOTIDE SEQUENCE [LARGE SCALE GENOMIC DNA]</scope>
    <source>
        <strain evidence="4 5">PLY_AMNH</strain>
    </source>
</reference>
<dbReference type="PANTHER" id="PTHR28634">
    <property type="entry name" value="ZINC FINGER B-BOX DOMAIN-CONTAINING PROTEIN 1"/>
    <property type="match status" value="1"/>
</dbReference>
<feature type="region of interest" description="Disordered" evidence="3">
    <location>
        <begin position="197"/>
        <end position="240"/>
    </location>
</feature>
<feature type="coiled-coil region" evidence="2">
    <location>
        <begin position="121"/>
        <end position="155"/>
    </location>
</feature>
<keyword evidence="5" id="KW-1185">Reference proteome</keyword>
<keyword evidence="2" id="KW-0175">Coiled coil</keyword>